<feature type="compositionally biased region" description="Basic and acidic residues" evidence="2">
    <location>
        <begin position="93"/>
        <end position="104"/>
    </location>
</feature>
<evidence type="ECO:0000313" key="3">
    <source>
        <dbReference type="EMBL" id="CAK9439775.1"/>
    </source>
</evidence>
<feature type="region of interest" description="Disordered" evidence="2">
    <location>
        <begin position="93"/>
        <end position="126"/>
    </location>
</feature>
<feature type="compositionally biased region" description="Low complexity" evidence="2">
    <location>
        <begin position="227"/>
        <end position="240"/>
    </location>
</feature>
<feature type="region of interest" description="Disordered" evidence="2">
    <location>
        <begin position="1"/>
        <end position="45"/>
    </location>
</feature>
<organism evidence="3 4">
    <name type="scientific">Lodderomyces beijingensis</name>
    <dbReference type="NCBI Taxonomy" id="1775926"/>
    <lineage>
        <taxon>Eukaryota</taxon>
        <taxon>Fungi</taxon>
        <taxon>Dikarya</taxon>
        <taxon>Ascomycota</taxon>
        <taxon>Saccharomycotina</taxon>
        <taxon>Pichiomycetes</taxon>
        <taxon>Debaryomycetaceae</taxon>
        <taxon>Candida/Lodderomyces clade</taxon>
        <taxon>Lodderomyces</taxon>
    </lineage>
</organism>
<reference evidence="3 4" key="1">
    <citation type="submission" date="2024-03" db="EMBL/GenBank/DDBJ databases">
        <authorList>
            <person name="Brejova B."/>
        </authorList>
    </citation>
    <scope>NUCLEOTIDE SEQUENCE [LARGE SCALE GENOMIC DNA]</scope>
    <source>
        <strain evidence="3 4">CBS 14171</strain>
    </source>
</reference>
<keyword evidence="1" id="KW-0175">Coiled coil</keyword>
<accession>A0ABP0ZRE3</accession>
<dbReference type="RefSeq" id="XP_066830813.1">
    <property type="nucleotide sequence ID" value="XM_066974033.1"/>
</dbReference>
<evidence type="ECO:0000313" key="4">
    <source>
        <dbReference type="Proteomes" id="UP001497383"/>
    </source>
</evidence>
<name>A0ABP0ZRE3_9ASCO</name>
<dbReference type="GeneID" id="92209071"/>
<keyword evidence="4" id="KW-1185">Reference proteome</keyword>
<proteinExistence type="predicted"/>
<feature type="compositionally biased region" description="Low complexity" evidence="2">
    <location>
        <begin position="22"/>
        <end position="45"/>
    </location>
</feature>
<dbReference type="Proteomes" id="UP001497383">
    <property type="component" value="Chromosome 4"/>
</dbReference>
<evidence type="ECO:0000256" key="1">
    <source>
        <dbReference type="SAM" id="Coils"/>
    </source>
</evidence>
<feature type="compositionally biased region" description="Polar residues" evidence="2">
    <location>
        <begin position="258"/>
        <end position="271"/>
    </location>
</feature>
<evidence type="ECO:0000256" key="2">
    <source>
        <dbReference type="SAM" id="MobiDB-lite"/>
    </source>
</evidence>
<gene>
    <name evidence="3" type="ORF">LODBEIA_P38750</name>
</gene>
<sequence>MNINANVLPPANGKKLWRVKRTPSASHSKSSSTDSHSSRHSSQTSIECLNNSLKIAAAAAKFTLRRPPLRRPKNKPGKPKDFVFVDLSPIKSDDVEQQEADKAVPVKSKAQPEANPSPAANLQLPSPTLSLEDSLFDLSTLPNFDAPPTASASTSPDLGLGIMNLGIDWDQPAPQPFAHQNNNDLLYGYQQTMMQQQQQIQQLQRQLLEQQQRQAQPVLFHSTPALQSQPQFPQQQQQQQLHSPIQEPDFNQKRPRQCASSPTAGQLQFKSYQPKPKHSRSSSEASVRKPQHKKQVQAHRCMSLPYIPSTTNIQQQQLPEAPSYTSTTMQNVDSNVSLDDFMMLNDQLSMSFAPCIAQNPESYTPATTYSEDELAKPVFNQFSFQPPCVELSCGFEEFLTGSATTEQPSQYQSYPVSLAASTAFNEFEMGAFCPIIE</sequence>
<feature type="region of interest" description="Disordered" evidence="2">
    <location>
        <begin position="226"/>
        <end position="297"/>
    </location>
</feature>
<dbReference type="EMBL" id="OZ022408">
    <property type="protein sequence ID" value="CAK9439775.1"/>
    <property type="molecule type" value="Genomic_DNA"/>
</dbReference>
<protein>
    <submittedName>
        <fullName evidence="3">Uncharacterized protein</fullName>
    </submittedName>
</protein>
<feature type="coiled-coil region" evidence="1">
    <location>
        <begin position="186"/>
        <end position="213"/>
    </location>
</feature>